<protein>
    <submittedName>
        <fullName evidence="1">Histone-lysine N-methyltransferase SETMAR like protein</fullName>
    </submittedName>
</protein>
<gene>
    <name evidence="1" type="ORF">HNY73_018995</name>
</gene>
<organism evidence="1 2">
    <name type="scientific">Argiope bruennichi</name>
    <name type="common">Wasp spider</name>
    <name type="synonym">Aranea bruennichi</name>
    <dbReference type="NCBI Taxonomy" id="94029"/>
    <lineage>
        <taxon>Eukaryota</taxon>
        <taxon>Metazoa</taxon>
        <taxon>Ecdysozoa</taxon>
        <taxon>Arthropoda</taxon>
        <taxon>Chelicerata</taxon>
        <taxon>Arachnida</taxon>
        <taxon>Araneae</taxon>
        <taxon>Araneomorphae</taxon>
        <taxon>Entelegynae</taxon>
        <taxon>Araneoidea</taxon>
        <taxon>Araneidae</taxon>
        <taxon>Argiope</taxon>
    </lineage>
</organism>
<keyword evidence="2" id="KW-1185">Reference proteome</keyword>
<dbReference type="Gene3D" id="3.30.420.10">
    <property type="entry name" value="Ribonuclease H-like superfamily/Ribonuclease H"/>
    <property type="match status" value="1"/>
</dbReference>
<dbReference type="AlphaFoldDB" id="A0A8T0EFG1"/>
<dbReference type="Pfam" id="PF01359">
    <property type="entry name" value="Transposase_1"/>
    <property type="match status" value="1"/>
</dbReference>
<dbReference type="InterPro" id="IPR036397">
    <property type="entry name" value="RNaseH_sf"/>
</dbReference>
<sequence length="158" mass="18598">MPGRGRASDFDDRAFLAAVEGDERLAIQVLANNFNVDHSTIVRRHKKLGKMFLKNLVTDDESWLLFKNLKRKKVCVWPRVSPKGITKNLHCKKAMWCVWWDRSGITHWEIIFSGIFYSWNGEDEHQQWRILDKKGKRQFNINNDVYLAQLDSLHAEIT</sequence>
<dbReference type="GO" id="GO:0003676">
    <property type="term" value="F:nucleic acid binding"/>
    <property type="evidence" value="ECO:0007669"/>
    <property type="project" value="InterPro"/>
</dbReference>
<comment type="caution">
    <text evidence="1">The sequence shown here is derived from an EMBL/GenBank/DDBJ whole genome shotgun (WGS) entry which is preliminary data.</text>
</comment>
<dbReference type="InterPro" id="IPR001888">
    <property type="entry name" value="Transposase_1"/>
</dbReference>
<dbReference type="Proteomes" id="UP000807504">
    <property type="component" value="Unassembled WGS sequence"/>
</dbReference>
<evidence type="ECO:0000313" key="1">
    <source>
        <dbReference type="EMBL" id="KAF8771599.1"/>
    </source>
</evidence>
<evidence type="ECO:0000313" key="2">
    <source>
        <dbReference type="Proteomes" id="UP000807504"/>
    </source>
</evidence>
<name>A0A8T0EFG1_ARGBR</name>
<dbReference type="EMBL" id="JABXBU010002228">
    <property type="protein sequence ID" value="KAF8771599.1"/>
    <property type="molecule type" value="Genomic_DNA"/>
</dbReference>
<proteinExistence type="predicted"/>
<accession>A0A8T0EFG1</accession>
<reference evidence="1" key="2">
    <citation type="submission" date="2020-06" db="EMBL/GenBank/DDBJ databases">
        <authorList>
            <person name="Sheffer M."/>
        </authorList>
    </citation>
    <scope>NUCLEOTIDE SEQUENCE</scope>
</reference>
<reference evidence="1" key="1">
    <citation type="journal article" date="2020" name="bioRxiv">
        <title>Chromosome-level reference genome of the European wasp spider Argiope bruennichi: a resource for studies on range expansion and evolutionary adaptation.</title>
        <authorList>
            <person name="Sheffer M.M."/>
            <person name="Hoppe A."/>
            <person name="Krehenwinkel H."/>
            <person name="Uhl G."/>
            <person name="Kuss A.W."/>
            <person name="Jensen L."/>
            <person name="Jensen C."/>
            <person name="Gillespie R.G."/>
            <person name="Hoff K.J."/>
            <person name="Prost S."/>
        </authorList>
    </citation>
    <scope>NUCLEOTIDE SEQUENCE</scope>
</reference>